<dbReference type="Gene3D" id="3.30.160.390">
    <property type="entry name" value="Integrase, DNA-binding domain"/>
    <property type="match status" value="1"/>
</dbReference>
<dbReference type="PATRIC" id="fig|1134510.3.peg.461"/>
<dbReference type="eggNOG" id="COG0582">
    <property type="taxonomic scope" value="Bacteria"/>
</dbReference>
<evidence type="ECO:0000313" key="2">
    <source>
        <dbReference type="Proteomes" id="UP000027015"/>
    </source>
</evidence>
<name>A0A067WJQ9_9HYPH</name>
<dbReference type="EMBL" id="AHPL01000003">
    <property type="protein sequence ID" value="KEC56162.1"/>
    <property type="molecule type" value="Genomic_DNA"/>
</dbReference>
<dbReference type="Proteomes" id="UP000027015">
    <property type="component" value="Unassembled WGS sequence"/>
</dbReference>
<evidence type="ECO:0000313" key="1">
    <source>
        <dbReference type="EMBL" id="KEC56162.1"/>
    </source>
</evidence>
<comment type="caution">
    <text evidence="1">The sequence shown here is derived from an EMBL/GenBank/DDBJ whole genome shotgun (WGS) entry which is preliminary data.</text>
</comment>
<protein>
    <submittedName>
        <fullName evidence="1">Uncharacterized protein</fullName>
    </submittedName>
</protein>
<reference evidence="1 2" key="1">
    <citation type="submission" date="2012-04" db="EMBL/GenBank/DDBJ databases">
        <title>The Genome Sequence of Bartonella koehlerae C-29.</title>
        <authorList>
            <consortium name="The Broad Institute Genome Sequencing Platform"/>
            <consortium name="The Broad Institute Genome Sequencing Center for Infectious Disease"/>
            <person name="Feldgarden M."/>
            <person name="Kirby J."/>
            <person name="Kosoy M."/>
            <person name="Birtles R."/>
            <person name="Probert W.S."/>
            <person name="Chiaraviglio L."/>
            <person name="Walker B."/>
            <person name="Young S.K."/>
            <person name="Zeng Q."/>
            <person name="Gargeya S."/>
            <person name="Fitzgerald M."/>
            <person name="Haas B."/>
            <person name="Abouelleil A."/>
            <person name="Alvarado L."/>
            <person name="Arachchi H.M."/>
            <person name="Berlin A.M."/>
            <person name="Chapman S.B."/>
            <person name="Goldberg J."/>
            <person name="Griggs A."/>
            <person name="Gujja S."/>
            <person name="Hansen M."/>
            <person name="Howarth C."/>
            <person name="Imamovic A."/>
            <person name="Larimer J."/>
            <person name="McCowen C."/>
            <person name="Montmayeur A."/>
            <person name="Murphy C."/>
            <person name="Neiman D."/>
            <person name="Pearson M."/>
            <person name="Priest M."/>
            <person name="Roberts A."/>
            <person name="Saif S."/>
            <person name="Shea T."/>
            <person name="Sisk P."/>
            <person name="Sykes S."/>
            <person name="Wortman J."/>
            <person name="Nusbaum C."/>
            <person name="Birren B."/>
        </authorList>
    </citation>
    <scope>NUCLEOTIDE SEQUENCE [LARGE SCALE GENOMIC DNA]</scope>
    <source>
        <strain evidence="1 2">C-29</strain>
    </source>
</reference>
<dbReference type="HOGENOM" id="CLU_178888_0_1_5"/>
<gene>
    <name evidence="1" type="ORF">O9A_00387</name>
</gene>
<organism evidence="1 2">
    <name type="scientific">Bartonella koehlerae C-29</name>
    <dbReference type="NCBI Taxonomy" id="1134510"/>
    <lineage>
        <taxon>Bacteria</taxon>
        <taxon>Pseudomonadati</taxon>
        <taxon>Pseudomonadota</taxon>
        <taxon>Alphaproteobacteria</taxon>
        <taxon>Hyphomicrobiales</taxon>
        <taxon>Bartonellaceae</taxon>
        <taxon>Bartonella</taxon>
    </lineage>
</organism>
<sequence length="69" mass="8132">MQGLVQHFELANRTMVLACSFNKRKKGGTQWLLQYTIHERCREMGLGALRDISLKQARESTIQWRFVLH</sequence>
<accession>A0A067WJQ9</accession>
<dbReference type="InterPro" id="IPR038488">
    <property type="entry name" value="Integrase_DNA-bd_sf"/>
</dbReference>
<dbReference type="AlphaFoldDB" id="A0A067WJQ9"/>
<keyword evidence="2" id="KW-1185">Reference proteome</keyword>
<proteinExistence type="predicted"/>